<keyword evidence="3" id="KW-0687">Ribonucleoprotein</keyword>
<reference evidence="4" key="1">
    <citation type="journal article" date="2008" name="Mol. Biol. Evol.">
        <title>A phylogenomic investigation into the origin of metazoa.</title>
        <authorList>
            <person name="Ruiz-Trillo I."/>
            <person name="Roger A.J."/>
            <person name="Burger G."/>
            <person name="Gray M.W."/>
            <person name="Lang B.F."/>
        </authorList>
    </citation>
    <scope>NUCLEOTIDE SEQUENCE</scope>
    <source>
        <strain evidence="4">ATCC 30864</strain>
    </source>
</reference>
<evidence type="ECO:0000313" key="4">
    <source>
        <dbReference type="EMBL" id="AGE93569.1"/>
    </source>
</evidence>
<organism evidence="4">
    <name type="scientific">Capsaspora owczarzaki</name>
    <dbReference type="NCBI Taxonomy" id="192875"/>
    <lineage>
        <taxon>Eukaryota</taxon>
        <taxon>Filasterea</taxon>
        <taxon>Capsaspora</taxon>
    </lineage>
</organism>
<dbReference type="InterPro" id="IPR001209">
    <property type="entry name" value="Ribosomal_uS14"/>
</dbReference>
<dbReference type="AlphaFoldDB" id="M1K4J6"/>
<dbReference type="FunFam" id="1.10.287.1480:FF:000001">
    <property type="entry name" value="30S ribosomal protein S14"/>
    <property type="match status" value="1"/>
</dbReference>
<dbReference type="EMBL" id="KC573038">
    <property type="protein sequence ID" value="AGE93569.1"/>
    <property type="molecule type" value="Genomic_DNA"/>
</dbReference>
<geneLocation type="mitochondrion" evidence="4"/>
<dbReference type="SUPFAM" id="SSF57716">
    <property type="entry name" value="Glucocorticoid receptor-like (DNA-binding domain)"/>
    <property type="match status" value="1"/>
</dbReference>
<dbReference type="GO" id="GO:0006412">
    <property type="term" value="P:translation"/>
    <property type="evidence" value="ECO:0007669"/>
    <property type="project" value="InterPro"/>
</dbReference>
<keyword evidence="2 4" id="KW-0689">Ribosomal protein</keyword>
<evidence type="ECO:0000256" key="1">
    <source>
        <dbReference type="ARBA" id="ARBA00009083"/>
    </source>
</evidence>
<comment type="similarity">
    <text evidence="1">Belongs to the universal ribosomal protein uS14 family.</text>
</comment>
<name>M1K4J6_9EUKA</name>
<protein>
    <submittedName>
        <fullName evidence="4">Ribosomal protein S14</fullName>
    </submittedName>
</protein>
<evidence type="ECO:0000256" key="3">
    <source>
        <dbReference type="ARBA" id="ARBA00023274"/>
    </source>
</evidence>
<sequence length="100" mass="11875">MFKLRHKTLKDQKRREQFKEVEMTRNLYNAIIHSSIVPSIVKVYAQEKLYNLPVDSAFVRIRNRCIMTSRPRGVIGQYNINRIKFRELVLQGKISGVKLR</sequence>
<dbReference type="PANTHER" id="PTHR19836:SF19">
    <property type="entry name" value="SMALL RIBOSOMAL SUBUNIT PROTEIN US14M"/>
    <property type="match status" value="1"/>
</dbReference>
<gene>
    <name evidence="4" type="primary">rps14</name>
</gene>
<dbReference type="GO" id="GO:0005763">
    <property type="term" value="C:mitochondrial small ribosomal subunit"/>
    <property type="evidence" value="ECO:0007669"/>
    <property type="project" value="TreeGrafter"/>
</dbReference>
<dbReference type="Gene3D" id="1.10.287.1480">
    <property type="match status" value="1"/>
</dbReference>
<dbReference type="GO" id="GO:0003735">
    <property type="term" value="F:structural constituent of ribosome"/>
    <property type="evidence" value="ECO:0007669"/>
    <property type="project" value="InterPro"/>
</dbReference>
<dbReference type="PANTHER" id="PTHR19836">
    <property type="entry name" value="30S RIBOSOMAL PROTEIN S14"/>
    <property type="match status" value="1"/>
</dbReference>
<accession>M1K4J6</accession>
<evidence type="ECO:0000256" key="2">
    <source>
        <dbReference type="ARBA" id="ARBA00022980"/>
    </source>
</evidence>
<reference evidence="4" key="2">
    <citation type="submission" date="2012-12" db="EMBL/GenBank/DDBJ databases">
        <authorList>
            <person name="Lang B.F."/>
        </authorList>
    </citation>
    <scope>NUCLEOTIDE SEQUENCE</scope>
    <source>
        <strain evidence="4">ATCC 30864</strain>
    </source>
</reference>
<proteinExistence type="inferred from homology"/>
<keyword evidence="4" id="KW-0496">Mitochondrion</keyword>
<dbReference type="Pfam" id="PF00253">
    <property type="entry name" value="Ribosomal_S14"/>
    <property type="match status" value="1"/>
</dbReference>